<feature type="non-terminal residue" evidence="1">
    <location>
        <position position="305"/>
    </location>
</feature>
<protein>
    <recommendedName>
        <fullName evidence="2">CRISPR-associated protein, TM1812 family</fullName>
    </recommendedName>
</protein>
<gene>
    <name evidence="1" type="ORF">ENG14_05980</name>
</gene>
<organism evidence="1">
    <name type="scientific">Thermodesulforhabdus norvegica</name>
    <dbReference type="NCBI Taxonomy" id="39841"/>
    <lineage>
        <taxon>Bacteria</taxon>
        <taxon>Pseudomonadati</taxon>
        <taxon>Thermodesulfobacteriota</taxon>
        <taxon>Syntrophobacteria</taxon>
        <taxon>Syntrophobacterales</taxon>
        <taxon>Thermodesulforhabdaceae</taxon>
        <taxon>Thermodesulforhabdus</taxon>
    </lineage>
</organism>
<evidence type="ECO:0000313" key="1">
    <source>
        <dbReference type="EMBL" id="HDL90435.1"/>
    </source>
</evidence>
<accession>A0A7C0WVD4</accession>
<dbReference type="EMBL" id="DQZW01000281">
    <property type="protein sequence ID" value="HDL90435.1"/>
    <property type="molecule type" value="Genomic_DNA"/>
</dbReference>
<proteinExistence type="predicted"/>
<dbReference type="Proteomes" id="UP000886355">
    <property type="component" value="Unassembled WGS sequence"/>
</dbReference>
<evidence type="ECO:0008006" key="2">
    <source>
        <dbReference type="Google" id="ProtNLM"/>
    </source>
</evidence>
<reference evidence="1" key="1">
    <citation type="journal article" date="2020" name="mSystems">
        <title>Genome- and Community-Level Interaction Insights into Carbon Utilization and Element Cycling Functions of Hydrothermarchaeota in Hydrothermal Sediment.</title>
        <authorList>
            <person name="Zhou Z."/>
            <person name="Liu Y."/>
            <person name="Xu W."/>
            <person name="Pan J."/>
            <person name="Luo Z.H."/>
            <person name="Li M."/>
        </authorList>
    </citation>
    <scope>NUCLEOTIDE SEQUENCE [LARGE SCALE GENOMIC DNA]</scope>
    <source>
        <strain evidence="1">HyVt-19</strain>
    </source>
</reference>
<comment type="caution">
    <text evidence="1">The sequence shown here is derived from an EMBL/GenBank/DDBJ whole genome shotgun (WGS) entry which is preliminary data.</text>
</comment>
<dbReference type="AlphaFoldDB" id="A0A7C0WVD4"/>
<sequence length="305" mass="34697">MARVLLTTLGTKKSLSCRYLLNGQKSSEVAYLQEALIELVCRNWDEKDCMVLFCSREAEKNNWRDRKDFGEGLQSRLASRKLNFAVKPVSIPDGKNPDEVDTVIKKILEACPQGTELYLDITHSSRIFPFLQSFLVNYLMLLGFVKLKGIFYASYDSVGGVEKLRKLSPKERIIPIIDLSRCAFLPDLAIAVRSSLFPEGFYKMPDAPDFWERGVAASDRIVKSILSGAVYFSADCDELLEVSEDDVIENFPFGPAFLFVRTQMMPFCSHENPVDRLLFMARWCLEHQLLPQAFVFARDFTLSAV</sequence>
<name>A0A7C0WVD4_9BACT</name>